<evidence type="ECO:0000256" key="1">
    <source>
        <dbReference type="ARBA" id="ARBA00004651"/>
    </source>
</evidence>
<name>A0A1F7I219_9BACT</name>
<keyword evidence="5 8" id="KW-0812">Transmembrane</keyword>
<feature type="transmembrane region" description="Helical" evidence="8">
    <location>
        <begin position="354"/>
        <end position="375"/>
    </location>
</feature>
<evidence type="ECO:0000256" key="7">
    <source>
        <dbReference type="ARBA" id="ARBA00023136"/>
    </source>
</evidence>
<sequence length="497" mass="56004">MKKINWLLLIIVMAGLLVRLYQLDSLPGELWGDTITHYRLAEAILKGDFFLEYRFLADGPLFSYFAAFVAKLIGLSFYSLKLTTTLIGTACIVTIYYFTLELIKKKSVAYVASFFMAFSFWGLSFSRQGKPHMLIPLLVTLSLFFALRQKVILAGILLGLGLCIQSASWGMLFVFLPHLMILLIGLLTASPTILSIIEDKQSYFSTSGYYGEKLGAGRHLELGDYVSRLSENIVKNITSFNLKGDVAFRQNIPGHPSLDMLSGILFVLGMILLLRELFFRRKTKLFWYFFFPFWVIQIPSLSDVSNPQSVPNIGRMIGVLPFVCIAVAYGLVFLVTKISQLTAFIGAERIRQPLILAVLLGAIFIVNFYNFFIIYPRTLPNGNTPFGKIIARHLDTYPQDSRVFVAGCCWGEWGQPEPGAIEFSLRQKRTLNFVSPITSLESLLCENDRIKSQTKIVVVAQPKPIADFNASCLTKVKQYQLISGQWSVATVFEGERR</sequence>
<keyword evidence="4" id="KW-0808">Transferase</keyword>
<feature type="transmembrane region" description="Helical" evidence="8">
    <location>
        <begin position="260"/>
        <end position="278"/>
    </location>
</feature>
<dbReference type="Proteomes" id="UP000176803">
    <property type="component" value="Unassembled WGS sequence"/>
</dbReference>
<dbReference type="PANTHER" id="PTHR33908:SF11">
    <property type="entry name" value="MEMBRANE PROTEIN"/>
    <property type="match status" value="1"/>
</dbReference>
<dbReference type="PANTHER" id="PTHR33908">
    <property type="entry name" value="MANNOSYLTRANSFERASE YKCB-RELATED"/>
    <property type="match status" value="1"/>
</dbReference>
<keyword evidence="6 8" id="KW-1133">Transmembrane helix</keyword>
<dbReference type="InterPro" id="IPR050297">
    <property type="entry name" value="LipidA_mod_glycosyltrf_83"/>
</dbReference>
<feature type="transmembrane region" description="Helical" evidence="8">
    <location>
        <begin position="78"/>
        <end position="100"/>
    </location>
</feature>
<dbReference type="GO" id="GO:0005886">
    <property type="term" value="C:plasma membrane"/>
    <property type="evidence" value="ECO:0007669"/>
    <property type="project" value="UniProtKB-SubCell"/>
</dbReference>
<evidence type="ECO:0008006" key="11">
    <source>
        <dbReference type="Google" id="ProtNLM"/>
    </source>
</evidence>
<feature type="transmembrane region" description="Helical" evidence="8">
    <location>
        <begin position="285"/>
        <end position="301"/>
    </location>
</feature>
<evidence type="ECO:0000256" key="5">
    <source>
        <dbReference type="ARBA" id="ARBA00022692"/>
    </source>
</evidence>
<dbReference type="GO" id="GO:0016763">
    <property type="term" value="F:pentosyltransferase activity"/>
    <property type="evidence" value="ECO:0007669"/>
    <property type="project" value="TreeGrafter"/>
</dbReference>
<evidence type="ECO:0000313" key="10">
    <source>
        <dbReference type="Proteomes" id="UP000176803"/>
    </source>
</evidence>
<dbReference type="AlphaFoldDB" id="A0A1F7I219"/>
<evidence type="ECO:0000256" key="2">
    <source>
        <dbReference type="ARBA" id="ARBA00022475"/>
    </source>
</evidence>
<gene>
    <name evidence="9" type="ORF">A3F03_04170</name>
</gene>
<keyword evidence="2" id="KW-1003">Cell membrane</keyword>
<keyword evidence="7 8" id="KW-0472">Membrane</keyword>
<accession>A0A1F7I219</accession>
<feature type="transmembrane region" description="Helical" evidence="8">
    <location>
        <begin position="313"/>
        <end position="334"/>
    </location>
</feature>
<evidence type="ECO:0000256" key="6">
    <source>
        <dbReference type="ARBA" id="ARBA00022989"/>
    </source>
</evidence>
<protein>
    <recommendedName>
        <fullName evidence="11">Glycosyltransferase RgtA/B/C/D-like domain-containing protein</fullName>
    </recommendedName>
</protein>
<evidence type="ECO:0000256" key="4">
    <source>
        <dbReference type="ARBA" id="ARBA00022679"/>
    </source>
</evidence>
<comment type="caution">
    <text evidence="9">The sequence shown here is derived from an EMBL/GenBank/DDBJ whole genome shotgun (WGS) entry which is preliminary data.</text>
</comment>
<feature type="transmembrane region" description="Helical" evidence="8">
    <location>
        <begin position="107"/>
        <end position="125"/>
    </location>
</feature>
<evidence type="ECO:0000313" key="9">
    <source>
        <dbReference type="EMBL" id="OGK37410.1"/>
    </source>
</evidence>
<feature type="transmembrane region" description="Helical" evidence="8">
    <location>
        <begin position="172"/>
        <end position="197"/>
    </location>
</feature>
<evidence type="ECO:0000256" key="8">
    <source>
        <dbReference type="SAM" id="Phobius"/>
    </source>
</evidence>
<comment type="subcellular location">
    <subcellularLocation>
        <location evidence="1">Cell membrane</location>
        <topology evidence="1">Multi-pass membrane protein</topology>
    </subcellularLocation>
</comment>
<keyword evidence="3" id="KW-0328">Glycosyltransferase</keyword>
<reference evidence="9 10" key="1">
    <citation type="journal article" date="2016" name="Nat. Commun.">
        <title>Thousands of microbial genomes shed light on interconnected biogeochemical processes in an aquifer system.</title>
        <authorList>
            <person name="Anantharaman K."/>
            <person name="Brown C.T."/>
            <person name="Hug L.A."/>
            <person name="Sharon I."/>
            <person name="Castelle C.J."/>
            <person name="Probst A.J."/>
            <person name="Thomas B.C."/>
            <person name="Singh A."/>
            <person name="Wilkins M.J."/>
            <person name="Karaoz U."/>
            <person name="Brodie E.L."/>
            <person name="Williams K.H."/>
            <person name="Hubbard S.S."/>
            <person name="Banfield J.F."/>
        </authorList>
    </citation>
    <scope>NUCLEOTIDE SEQUENCE [LARGE SCALE GENOMIC DNA]</scope>
</reference>
<evidence type="ECO:0000256" key="3">
    <source>
        <dbReference type="ARBA" id="ARBA00022676"/>
    </source>
</evidence>
<proteinExistence type="predicted"/>
<dbReference type="GO" id="GO:0009103">
    <property type="term" value="P:lipopolysaccharide biosynthetic process"/>
    <property type="evidence" value="ECO:0007669"/>
    <property type="project" value="UniProtKB-ARBA"/>
</dbReference>
<dbReference type="EMBL" id="MGAC01000042">
    <property type="protein sequence ID" value="OGK37410.1"/>
    <property type="molecule type" value="Genomic_DNA"/>
</dbReference>
<organism evidence="9 10">
    <name type="scientific">Candidatus Roizmanbacteria bacterium RIFCSPHIGHO2_12_FULL_41_11</name>
    <dbReference type="NCBI Taxonomy" id="1802052"/>
    <lineage>
        <taxon>Bacteria</taxon>
        <taxon>Candidatus Roizmaniibacteriota</taxon>
    </lineage>
</organism>